<keyword evidence="1" id="KW-0472">Membrane</keyword>
<dbReference type="PIRSF" id="PIRSF021438">
    <property type="entry name" value="DltD"/>
    <property type="match status" value="1"/>
</dbReference>
<evidence type="ECO:0000313" key="3">
    <source>
        <dbReference type="Proteomes" id="UP000252797"/>
    </source>
</evidence>
<dbReference type="InterPro" id="IPR023896">
    <property type="entry name" value="LTA_DltD"/>
</dbReference>
<dbReference type="AlphaFoldDB" id="A0A367CBI7"/>
<evidence type="ECO:0000313" key="2">
    <source>
        <dbReference type="EMBL" id="RCA10029.1"/>
    </source>
</evidence>
<protein>
    <recommendedName>
        <fullName evidence="1">Protein DltD</fullName>
    </recommendedName>
</protein>
<dbReference type="GO" id="GO:0070395">
    <property type="term" value="P:lipoteichoic acid biosynthetic process"/>
    <property type="evidence" value="ECO:0007669"/>
    <property type="project" value="UniProtKB-UniRule"/>
</dbReference>
<dbReference type="UniPathway" id="UPA00556"/>
<dbReference type="SUPFAM" id="SSF52266">
    <property type="entry name" value="SGNH hydrolase"/>
    <property type="match status" value="1"/>
</dbReference>
<comment type="caution">
    <text evidence="2">The sequence shown here is derived from an EMBL/GenBank/DDBJ whole genome shotgun (WGS) entry which is preliminary data.</text>
</comment>
<comment type="similarity">
    <text evidence="1">Belongs to the DltD family.</text>
</comment>
<accession>A0A367CBI7</accession>
<gene>
    <name evidence="2" type="ORF">EA71_00758</name>
</gene>
<keyword evidence="1" id="KW-1003">Cell membrane</keyword>
<proteinExistence type="inferred from homology"/>
<dbReference type="EMBL" id="LEPB01000004">
    <property type="protein sequence ID" value="RCA10029.1"/>
    <property type="molecule type" value="Genomic_DNA"/>
</dbReference>
<dbReference type="GO" id="GO:0005886">
    <property type="term" value="C:plasma membrane"/>
    <property type="evidence" value="ECO:0007669"/>
    <property type="project" value="UniProtKB-UniRule"/>
</dbReference>
<dbReference type="Proteomes" id="UP000252797">
    <property type="component" value="Unassembled WGS sequence"/>
</dbReference>
<dbReference type="NCBIfam" id="TIGR04092">
    <property type="entry name" value="LTA_DltD"/>
    <property type="match status" value="1"/>
</dbReference>
<dbReference type="STRING" id="53345.LIU_05015"/>
<dbReference type="PANTHER" id="PTHR40039">
    <property type="entry name" value="PROTEIN DLTD"/>
    <property type="match status" value="1"/>
</dbReference>
<organism evidence="2 3">
    <name type="scientific">Enterococcus durans</name>
    <dbReference type="NCBI Taxonomy" id="53345"/>
    <lineage>
        <taxon>Bacteria</taxon>
        <taxon>Bacillati</taxon>
        <taxon>Bacillota</taxon>
        <taxon>Bacilli</taxon>
        <taxon>Lactobacillales</taxon>
        <taxon>Enterococcaceae</taxon>
        <taxon>Enterococcus</taxon>
    </lineage>
</organism>
<reference evidence="2 3" key="1">
    <citation type="submission" date="2015-06" db="EMBL/GenBank/DDBJ databases">
        <title>The Genome Sequence of Enterococcus durans 4EA1.</title>
        <authorList>
            <consortium name="The Broad Institute Genomics Platform"/>
            <consortium name="The Broad Institute Genome Sequencing Center for Infectious Disease"/>
            <person name="Earl A.M."/>
            <person name="Van Tyne D."/>
            <person name="Lebreton F."/>
            <person name="Saavedra J.T."/>
            <person name="Gilmore M.S."/>
            <person name="Manson Mcguire A."/>
            <person name="Clock S."/>
            <person name="Crupain M."/>
            <person name="Rangan U."/>
            <person name="Young S."/>
            <person name="Abouelleil A."/>
            <person name="Cao P."/>
            <person name="Chapman S.B."/>
            <person name="Griggs A."/>
            <person name="Priest M."/>
            <person name="Shea T."/>
            <person name="Wortman J."/>
            <person name="Nusbaum C."/>
            <person name="Birren B."/>
        </authorList>
    </citation>
    <scope>NUCLEOTIDE SEQUENCE [LARGE SCALE GENOMIC DNA]</scope>
    <source>
        <strain evidence="2 3">4EA1</strain>
    </source>
</reference>
<sequence>MMKKKLFAIFGPILLAFGLIALFFTSSYRVNLNDPTLIKKASTSMAENVLKGDAIKNEALSEKQYVPFFGSSELSRISPFHPSVLAEKYQRNYRPFLLGAPGTQSLSQYMMMRSAGDDLKHKKVVFIISPQWFVKEGVKDDYFNTYFSELQTFDWLFSLKKITPTDRYLARRLLHFSKVKEDEALTEVLKTIKAGELPAADKIDQFQNKWNLLKREDELFSNIGLSNQQAKIDHETKALPNSYQEDSLANLAEKIGRAETTNNPFELKNDFYTHRIKKYVDRLKDSQTHWDYRFSPEFSDFQLVLQQLAEDHAEVLFIIPPVNQKWSDYTGLSQQMIQEFAKKIKFQLNTQGFHRIADFTHQANQPYFMEDTIHLGWKGWLAADQHIQPFLENDQSTSHYQLDDSFYSKAWQKQSPDQLKDVQVKQQ</sequence>
<dbReference type="Pfam" id="PF04914">
    <property type="entry name" value="DltD"/>
    <property type="match status" value="1"/>
</dbReference>
<comment type="pathway">
    <text evidence="1">Cell wall biogenesis; lipoteichoic acid biosynthesis.</text>
</comment>
<dbReference type="PANTHER" id="PTHR40039:SF1">
    <property type="entry name" value="PROTEIN DLTD"/>
    <property type="match status" value="1"/>
</dbReference>
<dbReference type="InterPro" id="IPR006998">
    <property type="entry name" value="DltD"/>
</dbReference>
<evidence type="ECO:0000256" key="1">
    <source>
        <dbReference type="PIRNR" id="PIRNR021438"/>
    </source>
</evidence>
<name>A0A367CBI7_9ENTE</name>